<name>A0A4D4MDC4_STRAX</name>
<reference evidence="2 3" key="1">
    <citation type="submission" date="2019-04" db="EMBL/GenBank/DDBJ databases">
        <title>Draft genome sequences of Streptomyces avermitilis NBRC 14893.</title>
        <authorList>
            <person name="Komaki H."/>
            <person name="Tamura T."/>
            <person name="Hosoyama A."/>
        </authorList>
    </citation>
    <scope>NUCLEOTIDE SEQUENCE [LARGE SCALE GENOMIC DNA]</scope>
    <source>
        <strain evidence="2 3">NBRC 14893</strain>
    </source>
</reference>
<comment type="caution">
    <text evidence="2">The sequence shown here is derived from an EMBL/GenBank/DDBJ whole genome shotgun (WGS) entry which is preliminary data.</text>
</comment>
<feature type="repeat" description="TPR" evidence="1">
    <location>
        <begin position="1105"/>
        <end position="1138"/>
    </location>
</feature>
<dbReference type="InterPro" id="IPR027417">
    <property type="entry name" value="P-loop_NTPase"/>
</dbReference>
<dbReference type="Proteomes" id="UP000302139">
    <property type="component" value="Unassembled WGS sequence"/>
</dbReference>
<dbReference type="Pfam" id="PF13424">
    <property type="entry name" value="TPR_12"/>
    <property type="match status" value="4"/>
</dbReference>
<evidence type="ECO:0000313" key="3">
    <source>
        <dbReference type="Proteomes" id="UP000302139"/>
    </source>
</evidence>
<proteinExistence type="predicted"/>
<dbReference type="PANTHER" id="PTHR10098:SF108">
    <property type="entry name" value="TETRATRICOPEPTIDE REPEAT PROTEIN 28"/>
    <property type="match status" value="1"/>
</dbReference>
<dbReference type="InterPro" id="IPR011990">
    <property type="entry name" value="TPR-like_helical_dom_sf"/>
</dbReference>
<gene>
    <name evidence="2" type="ORF">SAV14893_093450</name>
</gene>
<dbReference type="AlphaFoldDB" id="A0A4D4MDC4"/>
<sequence>MASVESHLARDCHRWGPTTVSQVFTDRREALAAVERLTGESSPLRVLVVQGVSGTGKSTLLRYVLHHGRRGLRTVRLDVLDVVLAPLPVETDVVLRLVRSLAIQLSTAGPWWRRRRLRRQAELIGAEHPATITMIARGHGQITGVSAVADGAAPTAQRREAWVQAMLSIAARVRRPVLLVVDTTELLYVFDDAAREDRARTAIGVGDWFVRDMLVRLLDVSARLRVILAGQDQLTMTGLPDSAWQELELSPWSQDDVVDHFAALGLGLEPARQAYMMSGGMPLIAAAIADLCQSGIGGEGAWLDQAAGQPTSTWLVDNILGRLSAEQRMLVQAACVLRVITEPALARLVADTPLSAGWFTALARHQLLQTAPATNRAPRLVMHATIRGWLLEHLARADRDRIPDRRQLPRWHRAAAEFYAALAEGRLSAEEMYHRFAAGDAAPTRCRLWEQAVLAAVTDGRLGDAFTLAQTATVAAAEPAQPTVPHPALALAFHAQAHIALLQGHLHQADRLAADADRHYQQVPDTFGQAQVAWMRGELAWREDRYDDAAAFWRRSLHTPGGITEPADRADLALALARAVCCIGDLPALDTAVDTARHLAADATAPAPHPTDTTAHRLPMIPLTPTTTAQIRPVTLLRLQATGAFLTSNYARADALITQGVRLAGTLGEPGRHEQALLHAVYASAALLRDDLDAAEEALKQGLQAARNCPNARCRINLLLRQARLARIRAQSGPGLPTHPNPAPAAVQISLKAATEAAHQRALSERYVQAALDLALDLTDRASQADALDNLGYVALDRGDLNTAHQHHEQALTLYQHTGNRLGQALALNNLGNVARERGDLDTAEQHHNQALTLYRQAGSRFGQASALDRLGMVAKESGDLDNAEQHHNQALNLYQQIGHRSGQVAALGNLGNVARDRGKPESAKQYYEQAMASFQQIGDRSGQATALDHLGKLARDRGDLDTAEQHHNQALALFQQIGHRSGQATALDNLGHVAEDRGDLNTAMQHFEQSLALERQTGDRLGQAHALDNLGHLAWCRRDLDTAEQHHNQALALYRQTGSRPGQATALMGLGSVARGRRDLVTAKQRYEQALTLYQQTSNASGQAAALNNLGMVAQDRADLNTAKQLYEQALALYRQTGHYPGEQQVLRFINQLDGLAPPSGP</sequence>
<protein>
    <submittedName>
        <fullName evidence="2">Uncharacterized protein</fullName>
    </submittedName>
</protein>
<organism evidence="2 3">
    <name type="scientific">Streptomyces avermitilis</name>
    <dbReference type="NCBI Taxonomy" id="33903"/>
    <lineage>
        <taxon>Bacteria</taxon>
        <taxon>Bacillati</taxon>
        <taxon>Actinomycetota</taxon>
        <taxon>Actinomycetes</taxon>
        <taxon>Kitasatosporales</taxon>
        <taxon>Streptomycetaceae</taxon>
        <taxon>Streptomyces</taxon>
    </lineage>
</organism>
<dbReference type="Pfam" id="PF13374">
    <property type="entry name" value="TPR_10"/>
    <property type="match status" value="1"/>
</dbReference>
<dbReference type="SUPFAM" id="SSF52540">
    <property type="entry name" value="P-loop containing nucleoside triphosphate hydrolases"/>
    <property type="match status" value="1"/>
</dbReference>
<dbReference type="SUPFAM" id="SSF48452">
    <property type="entry name" value="TPR-like"/>
    <property type="match status" value="3"/>
</dbReference>
<dbReference type="InterPro" id="IPR019734">
    <property type="entry name" value="TPR_rpt"/>
</dbReference>
<dbReference type="PANTHER" id="PTHR10098">
    <property type="entry name" value="RAPSYN-RELATED"/>
    <property type="match status" value="1"/>
</dbReference>
<feature type="repeat" description="TPR" evidence="1">
    <location>
        <begin position="785"/>
        <end position="818"/>
    </location>
</feature>
<dbReference type="PROSITE" id="PS50005">
    <property type="entry name" value="TPR"/>
    <property type="match status" value="4"/>
</dbReference>
<accession>A0A4D4MDC4</accession>
<keyword evidence="1" id="KW-0802">TPR repeat</keyword>
<dbReference type="SMART" id="SM00028">
    <property type="entry name" value="TPR"/>
    <property type="match status" value="11"/>
</dbReference>
<dbReference type="Gene3D" id="1.25.40.10">
    <property type="entry name" value="Tetratricopeptide repeat domain"/>
    <property type="match status" value="3"/>
</dbReference>
<feature type="repeat" description="TPR" evidence="1">
    <location>
        <begin position="985"/>
        <end position="1018"/>
    </location>
</feature>
<dbReference type="EMBL" id="BJHX01000003">
    <property type="protein sequence ID" value="GDY69952.1"/>
    <property type="molecule type" value="Genomic_DNA"/>
</dbReference>
<feature type="repeat" description="TPR" evidence="1">
    <location>
        <begin position="865"/>
        <end position="898"/>
    </location>
</feature>
<evidence type="ECO:0000313" key="2">
    <source>
        <dbReference type="EMBL" id="GDY69952.1"/>
    </source>
</evidence>
<evidence type="ECO:0000256" key="1">
    <source>
        <dbReference type="PROSITE-ProRule" id="PRU00339"/>
    </source>
</evidence>